<dbReference type="InterPro" id="IPR006074">
    <property type="entry name" value="GTP1-OBG_CS"/>
</dbReference>
<feature type="region of interest" description="Disordered" evidence="5">
    <location>
        <begin position="477"/>
        <end position="505"/>
    </location>
</feature>
<keyword evidence="9" id="KW-1185">Reference proteome</keyword>
<evidence type="ECO:0000256" key="5">
    <source>
        <dbReference type="SAM" id="MobiDB-lite"/>
    </source>
</evidence>
<dbReference type="InterPro" id="IPR027417">
    <property type="entry name" value="P-loop_NTPase"/>
</dbReference>
<dbReference type="NCBIfam" id="NF008955">
    <property type="entry name" value="PRK12297.1"/>
    <property type="match status" value="1"/>
</dbReference>
<dbReference type="InterPro" id="IPR045086">
    <property type="entry name" value="OBG_GTPase"/>
</dbReference>
<evidence type="ECO:0000313" key="8">
    <source>
        <dbReference type="EMBL" id="OXV05104.1"/>
    </source>
</evidence>
<dbReference type="OrthoDB" id="347018at2759"/>
<protein>
    <recommendedName>
        <fullName evidence="10">OBG-type G domain-containing protein</fullName>
    </recommendedName>
</protein>
<dbReference type="AlphaFoldDB" id="A0A232LLW2"/>
<dbReference type="GO" id="GO:0000287">
    <property type="term" value="F:magnesium ion binding"/>
    <property type="evidence" value="ECO:0007669"/>
    <property type="project" value="InterPro"/>
</dbReference>
<evidence type="ECO:0000256" key="3">
    <source>
        <dbReference type="ARBA" id="ARBA00022741"/>
    </source>
</evidence>
<dbReference type="PROSITE" id="PS51710">
    <property type="entry name" value="G_OBG"/>
    <property type="match status" value="1"/>
</dbReference>
<dbReference type="SUPFAM" id="SSF82051">
    <property type="entry name" value="Obg GTP-binding protein N-terminal domain"/>
    <property type="match status" value="1"/>
</dbReference>
<dbReference type="InterPro" id="IPR006169">
    <property type="entry name" value="GTP1_OBG_dom"/>
</dbReference>
<dbReference type="PANTHER" id="PTHR11702">
    <property type="entry name" value="DEVELOPMENTALLY REGULATED GTP-BINDING PROTEIN-RELATED"/>
    <property type="match status" value="1"/>
</dbReference>
<dbReference type="PROSITE" id="PS51883">
    <property type="entry name" value="OBG"/>
    <property type="match status" value="1"/>
</dbReference>
<dbReference type="GO" id="GO:0003924">
    <property type="term" value="F:GTPase activity"/>
    <property type="evidence" value="ECO:0007669"/>
    <property type="project" value="InterPro"/>
</dbReference>
<evidence type="ECO:0000259" key="6">
    <source>
        <dbReference type="PROSITE" id="PS51710"/>
    </source>
</evidence>
<dbReference type="InterPro" id="IPR006073">
    <property type="entry name" value="GTP-bd"/>
</dbReference>
<dbReference type="EMBL" id="NPHW01007916">
    <property type="protein sequence ID" value="OXV05104.1"/>
    <property type="molecule type" value="Genomic_DNA"/>
</dbReference>
<comment type="similarity">
    <text evidence="1">Belongs to the TRAFAC class OBG-HflX-like GTPase superfamily. OBG GTPase family.</text>
</comment>
<reference evidence="8 9" key="1">
    <citation type="journal article" date="2015" name="Environ. Microbiol.">
        <title>Metagenome sequence of Elaphomyces granulatus from sporocarp tissue reveals Ascomycota ectomycorrhizal fingerprints of genome expansion and a Proteobacteria-rich microbiome.</title>
        <authorList>
            <person name="Quandt C.A."/>
            <person name="Kohler A."/>
            <person name="Hesse C.N."/>
            <person name="Sharpton T.J."/>
            <person name="Martin F."/>
            <person name="Spatafora J.W."/>
        </authorList>
    </citation>
    <scope>NUCLEOTIDE SEQUENCE [LARGE SCALE GENOMIC DNA]</scope>
    <source>
        <strain evidence="8 9">OSC145934</strain>
    </source>
</reference>
<dbReference type="PROSITE" id="PS00905">
    <property type="entry name" value="GTP1_OBG"/>
    <property type="match status" value="1"/>
</dbReference>
<accession>A0A232LLW2</accession>
<proteinExistence type="inferred from homology"/>
<evidence type="ECO:0000256" key="1">
    <source>
        <dbReference type="ARBA" id="ARBA00007699"/>
    </source>
</evidence>
<feature type="compositionally biased region" description="Polar residues" evidence="5">
    <location>
        <begin position="487"/>
        <end position="497"/>
    </location>
</feature>
<evidence type="ECO:0000256" key="4">
    <source>
        <dbReference type="ARBA" id="ARBA00023134"/>
    </source>
</evidence>
<dbReference type="SUPFAM" id="SSF52540">
    <property type="entry name" value="P-loop containing nucleoside triphosphate hydrolases"/>
    <property type="match status" value="1"/>
</dbReference>
<dbReference type="PRINTS" id="PR00326">
    <property type="entry name" value="GTP1OBG"/>
</dbReference>
<dbReference type="NCBIfam" id="TIGR02729">
    <property type="entry name" value="Obg_CgtA"/>
    <property type="match status" value="1"/>
</dbReference>
<feature type="domain" description="OBG-type G" evidence="6">
    <location>
        <begin position="518"/>
        <end position="692"/>
    </location>
</feature>
<dbReference type="GO" id="GO:0042254">
    <property type="term" value="P:ribosome biogenesis"/>
    <property type="evidence" value="ECO:0007669"/>
    <property type="project" value="UniProtKB-UniRule"/>
</dbReference>
<keyword evidence="4" id="KW-0342">GTP-binding</keyword>
<dbReference type="InterPro" id="IPR014100">
    <property type="entry name" value="GTP-bd_Obg/CgtA"/>
</dbReference>
<keyword evidence="3" id="KW-0547">Nucleotide-binding</keyword>
<dbReference type="Gene3D" id="2.70.210.12">
    <property type="entry name" value="GTP1/OBG domain"/>
    <property type="match status" value="1"/>
</dbReference>
<dbReference type="Proteomes" id="UP000243515">
    <property type="component" value="Unassembled WGS sequence"/>
</dbReference>
<dbReference type="NCBIfam" id="TIGR00231">
    <property type="entry name" value="small_GTP"/>
    <property type="match status" value="1"/>
</dbReference>
<evidence type="ECO:0008006" key="10">
    <source>
        <dbReference type="Google" id="ProtNLM"/>
    </source>
</evidence>
<evidence type="ECO:0000256" key="2">
    <source>
        <dbReference type="ARBA" id="ARBA00022723"/>
    </source>
</evidence>
<gene>
    <name evidence="8" type="ORF">Egran_07127</name>
</gene>
<keyword evidence="2" id="KW-0479">Metal-binding</keyword>
<evidence type="ECO:0000259" key="7">
    <source>
        <dbReference type="PROSITE" id="PS51883"/>
    </source>
</evidence>
<dbReference type="PANTHER" id="PTHR11702:SF31">
    <property type="entry name" value="MITOCHONDRIAL RIBOSOME-ASSOCIATED GTPASE 2"/>
    <property type="match status" value="1"/>
</dbReference>
<dbReference type="NCBIfam" id="NF008956">
    <property type="entry name" value="PRK12299.1"/>
    <property type="match status" value="1"/>
</dbReference>
<sequence>MPIIKDLVMDMTDFYEKNKTVKPYLINHTPPPADSERLQSNEDAEKLFESAKYFLELNSPETVSLNQVKHLIDEINDKILGEVNDTTNGDSQRLNLVKLLYYFFHDLPDNNPINIKIPKKILSVYLQDKGFAEIKSRVDNFFSDEIFIQEAIDLMNPGTKKSKSHSDDDLSEEKVNDIISKAKTGLINTNVIKTNIINKESSNEDVEKTLQPKEELPEIVKIPDTSDLPDITPIREAEVKMPDLQDKKLIVDDEIYSDDLLFASQINDLIPPIPLTDEEVKAKLINKIFYKEKDRKKIIKKIFNKNEILFNNALGTILGYGTWKEASDFIAELYDSSKTDYYSYEAVKFVDLLDAYFKDKIESSSEIRIKSGNGGNGSVSFRREKYVPKGGPNGGDGGKGGSIIFQADNSINTLLDFRYKKIFHAQNGKPGMGGDKTGRDGEDMLIKVPCGSIIKDIISGEILADLTDNHSSYTALKGGKGGRGNSHFATSTNQTPRTAEPGVKTEEKEIEIELKMIADVGLVGLPNAGKSTLISKISAAKPKIADYPFTTLQPNLGIVKHRDFQSFVVADIPGLIEGAHTGKGLGIRFLKHIERTKILAFLLDATLIPYKDDKKEDYNILINELKSYDKKMLEKPRVIVFTKIDGLNDEQKKELNKIKFTKGKAKIPVLKISSVSGENLQKLTDELWIQLQQSYE</sequence>
<dbReference type="InterPro" id="IPR036726">
    <property type="entry name" value="GTP1_OBG_dom_sf"/>
</dbReference>
<dbReference type="GO" id="GO:0005525">
    <property type="term" value="F:GTP binding"/>
    <property type="evidence" value="ECO:0007669"/>
    <property type="project" value="UniProtKB-KW"/>
</dbReference>
<dbReference type="Pfam" id="PF01018">
    <property type="entry name" value="GTP1_OBG"/>
    <property type="match status" value="1"/>
</dbReference>
<dbReference type="Gene3D" id="3.40.50.300">
    <property type="entry name" value="P-loop containing nucleotide triphosphate hydrolases"/>
    <property type="match status" value="1"/>
</dbReference>
<dbReference type="HAMAP" id="MF_01454">
    <property type="entry name" value="GTPase_Obg"/>
    <property type="match status" value="1"/>
</dbReference>
<organism evidence="8 9">
    <name type="scientific">Elaphomyces granulatus</name>
    <dbReference type="NCBI Taxonomy" id="519963"/>
    <lineage>
        <taxon>Eukaryota</taxon>
        <taxon>Fungi</taxon>
        <taxon>Dikarya</taxon>
        <taxon>Ascomycota</taxon>
        <taxon>Pezizomycotina</taxon>
        <taxon>Eurotiomycetes</taxon>
        <taxon>Eurotiomycetidae</taxon>
        <taxon>Eurotiales</taxon>
        <taxon>Elaphomycetaceae</taxon>
        <taxon>Elaphomyces</taxon>
    </lineage>
</organism>
<evidence type="ECO:0000313" key="9">
    <source>
        <dbReference type="Proteomes" id="UP000243515"/>
    </source>
</evidence>
<dbReference type="FunFam" id="2.70.210.12:FF:000001">
    <property type="entry name" value="GTPase Obg"/>
    <property type="match status" value="1"/>
</dbReference>
<feature type="domain" description="Obg" evidence="7">
    <location>
        <begin position="359"/>
        <end position="517"/>
    </location>
</feature>
<dbReference type="InterPro" id="IPR005225">
    <property type="entry name" value="Small_GTP-bd"/>
</dbReference>
<comment type="caution">
    <text evidence="8">The sequence shown here is derived from an EMBL/GenBank/DDBJ whole genome shotgun (WGS) entry which is preliminary data.</text>
</comment>
<dbReference type="InterPro" id="IPR031167">
    <property type="entry name" value="G_OBG"/>
</dbReference>
<dbReference type="Pfam" id="PF01926">
    <property type="entry name" value="MMR_HSR1"/>
    <property type="match status" value="1"/>
</dbReference>
<name>A0A232LLW2_9EURO</name>
<dbReference type="CDD" id="cd01898">
    <property type="entry name" value="Obg"/>
    <property type="match status" value="1"/>
</dbReference>